<evidence type="ECO:0000313" key="2">
    <source>
        <dbReference type="EMBL" id="ERN01776.1"/>
    </source>
</evidence>
<name>U5D0P4_AMBTC</name>
<evidence type="ECO:0000313" key="3">
    <source>
        <dbReference type="Proteomes" id="UP000017836"/>
    </source>
</evidence>
<feature type="transmembrane region" description="Helical" evidence="1">
    <location>
        <begin position="20"/>
        <end position="37"/>
    </location>
</feature>
<keyword evidence="1" id="KW-1133">Transmembrane helix</keyword>
<dbReference type="Gramene" id="ERN01776">
    <property type="protein sequence ID" value="ERN01776"/>
    <property type="gene ID" value="AMTR_s02509p00006430"/>
</dbReference>
<keyword evidence="3" id="KW-1185">Reference proteome</keyword>
<accession>U5D0P4</accession>
<gene>
    <name evidence="2" type="ORF">AMTR_s02509p00006430</name>
</gene>
<protein>
    <submittedName>
        <fullName evidence="2">Uncharacterized protein</fullName>
    </submittedName>
</protein>
<dbReference type="HOGENOM" id="CLU_1984598_0_0_1"/>
<dbReference type="AlphaFoldDB" id="U5D0P4"/>
<keyword evidence="1" id="KW-0472">Membrane</keyword>
<sequence length="126" mass="13451">MPVWGGPMLKSTISLISTTFDFYGFALSWMFGFQIMVQRLLQLGMAMVQAARLGPVKLGLGSPEGWGRGCRVGPPLLEGHSGPLGIQVGLGLGPARPKSGPLLTLAAILSDDLVFLKSFGFLSFHY</sequence>
<dbReference type="EMBL" id="KI394735">
    <property type="protein sequence ID" value="ERN01776.1"/>
    <property type="molecule type" value="Genomic_DNA"/>
</dbReference>
<keyword evidence="1" id="KW-0812">Transmembrane</keyword>
<reference evidence="3" key="1">
    <citation type="journal article" date="2013" name="Science">
        <title>The Amborella genome and the evolution of flowering plants.</title>
        <authorList>
            <consortium name="Amborella Genome Project"/>
        </authorList>
    </citation>
    <scope>NUCLEOTIDE SEQUENCE [LARGE SCALE GENOMIC DNA]</scope>
</reference>
<organism evidence="2 3">
    <name type="scientific">Amborella trichopoda</name>
    <dbReference type="NCBI Taxonomy" id="13333"/>
    <lineage>
        <taxon>Eukaryota</taxon>
        <taxon>Viridiplantae</taxon>
        <taxon>Streptophyta</taxon>
        <taxon>Embryophyta</taxon>
        <taxon>Tracheophyta</taxon>
        <taxon>Spermatophyta</taxon>
        <taxon>Magnoliopsida</taxon>
        <taxon>Amborellales</taxon>
        <taxon>Amborellaceae</taxon>
        <taxon>Amborella</taxon>
    </lineage>
</organism>
<evidence type="ECO:0000256" key="1">
    <source>
        <dbReference type="SAM" id="Phobius"/>
    </source>
</evidence>
<proteinExistence type="predicted"/>
<dbReference type="Proteomes" id="UP000017836">
    <property type="component" value="Unassembled WGS sequence"/>
</dbReference>